<dbReference type="InterPro" id="IPR021309">
    <property type="entry name" value="YgaP-like_TM"/>
</dbReference>
<keyword evidence="1" id="KW-0812">Transmembrane</keyword>
<feature type="transmembrane region" description="Helical" evidence="1">
    <location>
        <begin position="71"/>
        <end position="90"/>
    </location>
</feature>
<reference evidence="3 4" key="1">
    <citation type="journal article" date="2016" name="Nat. Commun.">
        <title>Thousands of microbial genomes shed light on interconnected biogeochemical processes in an aquifer system.</title>
        <authorList>
            <person name="Anantharaman K."/>
            <person name="Brown C.T."/>
            <person name="Hug L.A."/>
            <person name="Sharon I."/>
            <person name="Castelle C.J."/>
            <person name="Probst A.J."/>
            <person name="Thomas B.C."/>
            <person name="Singh A."/>
            <person name="Wilkins M.J."/>
            <person name="Karaoz U."/>
            <person name="Brodie E.L."/>
            <person name="Williams K.H."/>
            <person name="Hubbard S.S."/>
            <person name="Banfield J.F."/>
        </authorList>
    </citation>
    <scope>NUCLEOTIDE SEQUENCE [LARGE SCALE GENOMIC DNA]</scope>
</reference>
<feature type="transmembrane region" description="Helical" evidence="1">
    <location>
        <begin position="12"/>
        <end position="29"/>
    </location>
</feature>
<keyword evidence="1" id="KW-1133">Transmembrane helix</keyword>
<evidence type="ECO:0000256" key="1">
    <source>
        <dbReference type="SAM" id="Phobius"/>
    </source>
</evidence>
<dbReference type="Pfam" id="PF11127">
    <property type="entry name" value="YgaP-like_TM"/>
    <property type="match status" value="1"/>
</dbReference>
<proteinExistence type="predicted"/>
<evidence type="ECO:0000313" key="4">
    <source>
        <dbReference type="Proteomes" id="UP000178490"/>
    </source>
</evidence>
<sequence>MLTKNEGALDRFLRVLVAELLFIGAFFWLGGVWAIVVYVLAAISLFTAITGFCALYLMLKINTLSSFRLGKVQFVVLVVVLLVIGVAGSFTSDFFSKKFFLEDFNKMNDSYKQTLFYTGQNKRPEALENYNRLVTAYPIFLNKYTSYHPFVFKFDNKFNADILKVSDLIIALKEQINAGDLPDAHKKLEFIRPIFQDILKRNGFSMLAVVLVDFHDAMEKIITAADAKDTAALIVIYPEVDYKLQAVEEIANDAEIQAIRLKLNEVYVLAKNGQSELLSAKAAELKSVFVKVYLKRG</sequence>
<protein>
    <recommendedName>
        <fullName evidence="2">Inner membrane protein YgaP-like transmembrane domain-containing protein</fullName>
    </recommendedName>
</protein>
<dbReference type="Proteomes" id="UP000178490">
    <property type="component" value="Unassembled WGS sequence"/>
</dbReference>
<feature type="transmembrane region" description="Helical" evidence="1">
    <location>
        <begin position="35"/>
        <end position="59"/>
    </location>
</feature>
<organism evidence="3 4">
    <name type="scientific">Candidatus Magasanikbacteria bacterium RIFOXYD2_FULL_36_9</name>
    <dbReference type="NCBI Taxonomy" id="1798707"/>
    <lineage>
        <taxon>Bacteria</taxon>
        <taxon>Candidatus Magasanikiibacteriota</taxon>
    </lineage>
</organism>
<gene>
    <name evidence="3" type="ORF">A2537_02240</name>
</gene>
<accession>A0A1F6P133</accession>
<comment type="caution">
    <text evidence="3">The sequence shown here is derived from an EMBL/GenBank/DDBJ whole genome shotgun (WGS) entry which is preliminary data.</text>
</comment>
<evidence type="ECO:0000313" key="3">
    <source>
        <dbReference type="EMBL" id="OGH89818.1"/>
    </source>
</evidence>
<dbReference type="AlphaFoldDB" id="A0A1F6P133"/>
<evidence type="ECO:0000259" key="2">
    <source>
        <dbReference type="Pfam" id="PF11127"/>
    </source>
</evidence>
<feature type="domain" description="Inner membrane protein YgaP-like transmembrane" evidence="2">
    <location>
        <begin position="3"/>
        <end position="64"/>
    </location>
</feature>
<keyword evidence="1" id="KW-0472">Membrane</keyword>
<name>A0A1F6P133_9BACT</name>
<dbReference type="EMBL" id="MFRC01000023">
    <property type="protein sequence ID" value="OGH89818.1"/>
    <property type="molecule type" value="Genomic_DNA"/>
</dbReference>